<keyword evidence="3" id="KW-1185">Reference proteome</keyword>
<dbReference type="AlphaFoldDB" id="A0A2I0IXD3"/>
<protein>
    <submittedName>
        <fullName evidence="2">Uncharacterized protein</fullName>
    </submittedName>
</protein>
<comment type="caution">
    <text evidence="2">The sequence shown here is derived from an EMBL/GenBank/DDBJ whole genome shotgun (WGS) entry which is preliminary data.</text>
</comment>
<dbReference type="Proteomes" id="UP000233551">
    <property type="component" value="Unassembled WGS sequence"/>
</dbReference>
<gene>
    <name evidence="2" type="ORF">CRG98_031278</name>
</gene>
<evidence type="ECO:0000313" key="3">
    <source>
        <dbReference type="Proteomes" id="UP000233551"/>
    </source>
</evidence>
<name>A0A2I0IXD3_PUNGR</name>
<reference evidence="2 3" key="1">
    <citation type="submission" date="2017-11" db="EMBL/GenBank/DDBJ databases">
        <title>De-novo sequencing of pomegranate (Punica granatum L.) genome.</title>
        <authorList>
            <person name="Akparov Z."/>
            <person name="Amiraslanov A."/>
            <person name="Hajiyeva S."/>
            <person name="Abbasov M."/>
            <person name="Kaur K."/>
            <person name="Hamwieh A."/>
            <person name="Solovyev V."/>
            <person name="Salamov A."/>
            <person name="Braich B."/>
            <person name="Kosarev P."/>
            <person name="Mahmoud A."/>
            <person name="Hajiyev E."/>
            <person name="Babayeva S."/>
            <person name="Izzatullayeva V."/>
            <person name="Mammadov A."/>
            <person name="Mammadov A."/>
            <person name="Sharifova S."/>
            <person name="Ojaghi J."/>
            <person name="Eynullazada K."/>
            <person name="Bayramov B."/>
            <person name="Abdulazimova A."/>
            <person name="Shahmuradov I."/>
        </authorList>
    </citation>
    <scope>NUCLEOTIDE SEQUENCE [LARGE SCALE GENOMIC DNA]</scope>
    <source>
        <strain evidence="3">cv. AG2017</strain>
        <tissue evidence="2">Leaf</tissue>
    </source>
</reference>
<proteinExistence type="predicted"/>
<feature type="region of interest" description="Disordered" evidence="1">
    <location>
        <begin position="1"/>
        <end position="37"/>
    </location>
</feature>
<evidence type="ECO:0000313" key="2">
    <source>
        <dbReference type="EMBL" id="PKI48330.1"/>
    </source>
</evidence>
<dbReference type="EMBL" id="PGOL01002404">
    <property type="protein sequence ID" value="PKI48330.1"/>
    <property type="molecule type" value="Genomic_DNA"/>
</dbReference>
<organism evidence="2 3">
    <name type="scientific">Punica granatum</name>
    <name type="common">Pomegranate</name>
    <dbReference type="NCBI Taxonomy" id="22663"/>
    <lineage>
        <taxon>Eukaryota</taxon>
        <taxon>Viridiplantae</taxon>
        <taxon>Streptophyta</taxon>
        <taxon>Embryophyta</taxon>
        <taxon>Tracheophyta</taxon>
        <taxon>Spermatophyta</taxon>
        <taxon>Magnoliopsida</taxon>
        <taxon>eudicotyledons</taxon>
        <taxon>Gunneridae</taxon>
        <taxon>Pentapetalae</taxon>
        <taxon>rosids</taxon>
        <taxon>malvids</taxon>
        <taxon>Myrtales</taxon>
        <taxon>Lythraceae</taxon>
        <taxon>Punica</taxon>
    </lineage>
</organism>
<sequence length="173" mass="19142">MVSDDEGFAHGLLDPDYTGIASWDDSNPEPELPASDPARVVLRSGVEKDDSDGGIIVGHNLVQGEDGELEGFGEDEVERDVDWQGLRWWPKREEDPSEAGRLPAVWTIELGLKGGDGKKVRVEASRKIKRNIVEDPISSWSTHAKQVKDRYSHDLFDSDSIDRATMISGVELS</sequence>
<evidence type="ECO:0000256" key="1">
    <source>
        <dbReference type="SAM" id="MobiDB-lite"/>
    </source>
</evidence>
<accession>A0A2I0IXD3</accession>